<feature type="signal peptide" evidence="1">
    <location>
        <begin position="1"/>
        <end position="23"/>
    </location>
</feature>
<name>A0A0E9SD32_ANGAN</name>
<keyword evidence="1" id="KW-0732">Signal</keyword>
<reference evidence="2" key="2">
    <citation type="journal article" date="2015" name="Fish Shellfish Immunol.">
        <title>Early steps in the European eel (Anguilla anguilla)-Vibrio vulnificus interaction in the gills: Role of the RtxA13 toxin.</title>
        <authorList>
            <person name="Callol A."/>
            <person name="Pajuelo D."/>
            <person name="Ebbesson L."/>
            <person name="Teles M."/>
            <person name="MacKenzie S."/>
            <person name="Amaro C."/>
        </authorList>
    </citation>
    <scope>NUCLEOTIDE SEQUENCE</scope>
</reference>
<evidence type="ECO:0000313" key="2">
    <source>
        <dbReference type="EMBL" id="JAH39201.1"/>
    </source>
</evidence>
<protein>
    <submittedName>
        <fullName evidence="2">Uncharacterized protein</fullName>
    </submittedName>
</protein>
<dbReference type="AlphaFoldDB" id="A0A0E9SD32"/>
<organism evidence="2">
    <name type="scientific">Anguilla anguilla</name>
    <name type="common">European freshwater eel</name>
    <name type="synonym">Muraena anguilla</name>
    <dbReference type="NCBI Taxonomy" id="7936"/>
    <lineage>
        <taxon>Eukaryota</taxon>
        <taxon>Metazoa</taxon>
        <taxon>Chordata</taxon>
        <taxon>Craniata</taxon>
        <taxon>Vertebrata</taxon>
        <taxon>Euteleostomi</taxon>
        <taxon>Actinopterygii</taxon>
        <taxon>Neopterygii</taxon>
        <taxon>Teleostei</taxon>
        <taxon>Anguilliformes</taxon>
        <taxon>Anguillidae</taxon>
        <taxon>Anguilla</taxon>
    </lineage>
</organism>
<reference evidence="2" key="1">
    <citation type="submission" date="2014-11" db="EMBL/GenBank/DDBJ databases">
        <authorList>
            <person name="Amaro Gonzalez C."/>
        </authorList>
    </citation>
    <scope>NUCLEOTIDE SEQUENCE</scope>
</reference>
<evidence type="ECO:0000256" key="1">
    <source>
        <dbReference type="SAM" id="SignalP"/>
    </source>
</evidence>
<feature type="chain" id="PRO_5002432361" evidence="1">
    <location>
        <begin position="24"/>
        <end position="43"/>
    </location>
</feature>
<sequence length="43" mass="5251">MPKCYNFYILWYLFIWTTQRLQANGSFYNISCNVSKNCLFFVL</sequence>
<accession>A0A0E9SD32</accession>
<proteinExistence type="predicted"/>
<dbReference type="EMBL" id="GBXM01069376">
    <property type="protein sequence ID" value="JAH39201.1"/>
    <property type="molecule type" value="Transcribed_RNA"/>
</dbReference>